<name>A0AAE1E1U4_9GAST</name>
<gene>
    <name evidence="1" type="ORF">RRG08_066930</name>
</gene>
<dbReference type="EMBL" id="JAWDGP010001479">
    <property type="protein sequence ID" value="KAK3791249.1"/>
    <property type="molecule type" value="Genomic_DNA"/>
</dbReference>
<comment type="caution">
    <text evidence="1">The sequence shown here is derived from an EMBL/GenBank/DDBJ whole genome shotgun (WGS) entry which is preliminary data.</text>
</comment>
<dbReference type="AlphaFoldDB" id="A0AAE1E1U4"/>
<dbReference type="Proteomes" id="UP001283361">
    <property type="component" value="Unassembled WGS sequence"/>
</dbReference>
<sequence length="71" mass="8107">MVVERSSSAARRTQRIRRLVWTSDQGRKLRTCDTKSDQLAAWPEPGKTRQAEVPVPAAFLKRLRLAPEHPV</sequence>
<reference evidence="1" key="1">
    <citation type="journal article" date="2023" name="G3 (Bethesda)">
        <title>A reference genome for the long-term kleptoplast-retaining sea slug Elysia crispata morphotype clarki.</title>
        <authorList>
            <person name="Eastman K.E."/>
            <person name="Pendleton A.L."/>
            <person name="Shaikh M.A."/>
            <person name="Suttiyut T."/>
            <person name="Ogas R."/>
            <person name="Tomko P."/>
            <person name="Gavelis G."/>
            <person name="Widhalm J.R."/>
            <person name="Wisecaver J.H."/>
        </authorList>
    </citation>
    <scope>NUCLEOTIDE SEQUENCE</scope>
    <source>
        <strain evidence="1">ECLA1</strain>
    </source>
</reference>
<evidence type="ECO:0000313" key="2">
    <source>
        <dbReference type="Proteomes" id="UP001283361"/>
    </source>
</evidence>
<proteinExistence type="predicted"/>
<evidence type="ECO:0000313" key="1">
    <source>
        <dbReference type="EMBL" id="KAK3791249.1"/>
    </source>
</evidence>
<protein>
    <submittedName>
        <fullName evidence="1">Uncharacterized protein</fullName>
    </submittedName>
</protein>
<accession>A0AAE1E1U4</accession>
<keyword evidence="2" id="KW-1185">Reference proteome</keyword>
<organism evidence="1 2">
    <name type="scientific">Elysia crispata</name>
    <name type="common">lettuce slug</name>
    <dbReference type="NCBI Taxonomy" id="231223"/>
    <lineage>
        <taxon>Eukaryota</taxon>
        <taxon>Metazoa</taxon>
        <taxon>Spiralia</taxon>
        <taxon>Lophotrochozoa</taxon>
        <taxon>Mollusca</taxon>
        <taxon>Gastropoda</taxon>
        <taxon>Heterobranchia</taxon>
        <taxon>Euthyneura</taxon>
        <taxon>Panpulmonata</taxon>
        <taxon>Sacoglossa</taxon>
        <taxon>Placobranchoidea</taxon>
        <taxon>Plakobranchidae</taxon>
        <taxon>Elysia</taxon>
    </lineage>
</organism>